<evidence type="ECO:0000256" key="1">
    <source>
        <dbReference type="SAM" id="MobiDB-lite"/>
    </source>
</evidence>
<protein>
    <submittedName>
        <fullName evidence="3">Uncharacterized protein</fullName>
    </submittedName>
</protein>
<evidence type="ECO:0000313" key="2">
    <source>
        <dbReference type="Proteomes" id="UP000887565"/>
    </source>
</evidence>
<accession>A0A915HXL2</accession>
<proteinExistence type="predicted"/>
<sequence>MNSSARPVTWGPNIRNAAGPNSTTLGAVSASTSNGLLSSAHGRCRYFLAKSLDQTARIASVTDEES</sequence>
<feature type="region of interest" description="Disordered" evidence="1">
    <location>
        <begin position="1"/>
        <end position="21"/>
    </location>
</feature>
<name>A0A915HXL2_ROMCU</name>
<organism evidence="2 3">
    <name type="scientific">Romanomermis culicivorax</name>
    <name type="common">Nematode worm</name>
    <dbReference type="NCBI Taxonomy" id="13658"/>
    <lineage>
        <taxon>Eukaryota</taxon>
        <taxon>Metazoa</taxon>
        <taxon>Ecdysozoa</taxon>
        <taxon>Nematoda</taxon>
        <taxon>Enoplea</taxon>
        <taxon>Dorylaimia</taxon>
        <taxon>Mermithida</taxon>
        <taxon>Mermithoidea</taxon>
        <taxon>Mermithidae</taxon>
        <taxon>Romanomermis</taxon>
    </lineage>
</organism>
<evidence type="ECO:0000313" key="3">
    <source>
        <dbReference type="WBParaSite" id="nRc.2.0.1.t06560-RA"/>
    </source>
</evidence>
<reference evidence="3" key="1">
    <citation type="submission" date="2022-11" db="UniProtKB">
        <authorList>
            <consortium name="WormBaseParasite"/>
        </authorList>
    </citation>
    <scope>IDENTIFICATION</scope>
</reference>
<dbReference type="AlphaFoldDB" id="A0A915HXL2"/>
<keyword evidence="2" id="KW-1185">Reference proteome</keyword>
<dbReference type="WBParaSite" id="nRc.2.0.1.t06560-RA">
    <property type="protein sequence ID" value="nRc.2.0.1.t06560-RA"/>
    <property type="gene ID" value="nRc.2.0.1.g06560"/>
</dbReference>
<dbReference type="Proteomes" id="UP000887565">
    <property type="component" value="Unplaced"/>
</dbReference>